<sequence length="750" mass="83580">MNVTGKRALVFSLIALCNLYGQDSYQLEEVVATGKTGSATAFETGGKENINSQGYNKDAIDLYSGPIGISALKVVGMSPSVDYQPAEVFGSNETSFHDPLRIRGKSQSGPGGVYMLESLPISGNPGGGKTIFDLENISWIDLYKGYMPAEKSLGFSNLIGKVDMMVDRPKKEMETTVSQTVGSDHALRTFLRFDTGQMGDVSAFGSVSKTSGDKWKGEGDLDRTNVMLGMTYRPNDNFKSELFFAHSEDDHNNYYGLSYAEAKDLDTNYKKDWNTAYPTTKNANYYDWNKQSFTDDVVTANLEYRFANDSVLSFKPYYSKDRGEYWFTNMPATPATSPVTQWLVDHDRYGAVLAYEIPIIEEMAMKIGYWYGEQDLPGPPTSRRMYTVSNTGQLKYNGWNTLAEESTHTFSSPFVQFSGDIKDFSYAFGIRYLDFKLAGINSHTAGANSAAVSSDYDTALSQVALDPWSSVASKTFTEWLPSAYLGYKITSNTEVYFDYGRSYGYDVNLFPTYISNRATYVSKGVSLQKLWDKQNLEISDNYDIGLKYSIGSIVLSPNLFYTKVSGKQATIYDTQYGINYPTNNLDAESYGAEFAISGAATESIDFLASAFYNRYYYTEDFQTSALATTSTKNNQVPDAPRQGLKGSMTYKMGSWKFTPIVRYTASRYGNVEHTQEIPSFTTVDFNVDYKLPKIQGIKEGDVQLSFVNLLDKHYIASIVTPDNALAADTTQPTYLSGMPFGVYLTLGMKF</sequence>
<dbReference type="OrthoDB" id="593427at2"/>
<reference evidence="14" key="1">
    <citation type="submission" date="2017-05" db="EMBL/GenBank/DDBJ databases">
        <title>Dechlorination kinetics govern the competition between two new strains of the genus Sulfurospirillum.</title>
        <authorList>
            <person name="Buttet G.F."/>
            <person name="Murray A.M."/>
            <person name="Goris T."/>
            <person name="Burion M."/>
            <person name="Lin B."/>
            <person name="Rolle M."/>
            <person name="Maillard J."/>
        </authorList>
    </citation>
    <scope>NUCLEOTIDE SEQUENCE [LARGE SCALE GENOMIC DNA]</scope>
    <source>
        <strain evidence="14">SL2-1</strain>
    </source>
</reference>
<evidence type="ECO:0000256" key="11">
    <source>
        <dbReference type="ARBA" id="ARBA00023237"/>
    </source>
</evidence>
<evidence type="ECO:0000256" key="6">
    <source>
        <dbReference type="ARBA" id="ARBA00022729"/>
    </source>
</evidence>
<dbReference type="InterPro" id="IPR039426">
    <property type="entry name" value="TonB-dep_rcpt-like"/>
</dbReference>
<keyword evidence="2" id="KW-0813">Transport</keyword>
<evidence type="ECO:0000256" key="9">
    <source>
        <dbReference type="ARBA" id="ARBA00023077"/>
    </source>
</evidence>
<dbReference type="AlphaFoldDB" id="A0A1Y0HJ98"/>
<dbReference type="PANTHER" id="PTHR32552">
    <property type="entry name" value="FERRICHROME IRON RECEPTOR-RELATED"/>
    <property type="match status" value="1"/>
</dbReference>
<evidence type="ECO:0000313" key="13">
    <source>
        <dbReference type="EMBL" id="ARU48030.1"/>
    </source>
</evidence>
<keyword evidence="7" id="KW-0408">Iron</keyword>
<proteinExistence type="predicted"/>
<keyword evidence="9" id="KW-0798">TonB box</keyword>
<dbReference type="SUPFAM" id="SSF56935">
    <property type="entry name" value="Porins"/>
    <property type="match status" value="1"/>
</dbReference>
<dbReference type="KEGG" id="suls:Sdiek1_0863"/>
<dbReference type="Pfam" id="PF00593">
    <property type="entry name" value="TonB_dep_Rec_b-barrel"/>
    <property type="match status" value="1"/>
</dbReference>
<evidence type="ECO:0000256" key="10">
    <source>
        <dbReference type="ARBA" id="ARBA00023136"/>
    </source>
</evidence>
<dbReference type="InterPro" id="IPR036942">
    <property type="entry name" value="Beta-barrel_TonB_sf"/>
</dbReference>
<keyword evidence="4" id="KW-0410">Iron transport</keyword>
<keyword evidence="3" id="KW-1134">Transmembrane beta strand</keyword>
<evidence type="ECO:0000256" key="3">
    <source>
        <dbReference type="ARBA" id="ARBA00022452"/>
    </source>
</evidence>
<organism evidence="13 14">
    <name type="scientific">Sulfurospirillum diekertiae</name>
    <dbReference type="NCBI Taxonomy" id="1854492"/>
    <lineage>
        <taxon>Bacteria</taxon>
        <taxon>Pseudomonadati</taxon>
        <taxon>Campylobacterota</taxon>
        <taxon>Epsilonproteobacteria</taxon>
        <taxon>Campylobacterales</taxon>
        <taxon>Sulfurospirillaceae</taxon>
        <taxon>Sulfurospirillum</taxon>
    </lineage>
</organism>
<dbReference type="EMBL" id="CP021416">
    <property type="protein sequence ID" value="ARU48030.1"/>
    <property type="molecule type" value="Genomic_DNA"/>
</dbReference>
<dbReference type="GO" id="GO:0009279">
    <property type="term" value="C:cell outer membrane"/>
    <property type="evidence" value="ECO:0007669"/>
    <property type="project" value="UniProtKB-SubCell"/>
</dbReference>
<keyword evidence="5" id="KW-0812">Transmembrane</keyword>
<name>A0A1Y0HJ98_9BACT</name>
<evidence type="ECO:0000256" key="2">
    <source>
        <dbReference type="ARBA" id="ARBA00022448"/>
    </source>
</evidence>
<keyword evidence="14" id="KW-1185">Reference proteome</keyword>
<feature type="domain" description="TonB-dependent receptor-like beta-barrel" evidence="12">
    <location>
        <begin position="249"/>
        <end position="708"/>
    </location>
</feature>
<dbReference type="RefSeq" id="WP_087438044.1">
    <property type="nucleotide sequence ID" value="NZ_CP021416.1"/>
</dbReference>
<dbReference type="PANTHER" id="PTHR32552:SF89">
    <property type="entry name" value="CATECHOLATE SIDEROPHORE RECEPTOR FIU"/>
    <property type="match status" value="1"/>
</dbReference>
<dbReference type="Proteomes" id="UP000196005">
    <property type="component" value="Chromosome"/>
</dbReference>
<evidence type="ECO:0000256" key="7">
    <source>
        <dbReference type="ARBA" id="ARBA00023004"/>
    </source>
</evidence>
<dbReference type="GO" id="GO:0015344">
    <property type="term" value="F:siderophore uptake transmembrane transporter activity"/>
    <property type="evidence" value="ECO:0007669"/>
    <property type="project" value="TreeGrafter"/>
</dbReference>
<accession>A0A1Y0HJ98</accession>
<keyword evidence="10" id="KW-0472">Membrane</keyword>
<keyword evidence="6" id="KW-0732">Signal</keyword>
<evidence type="ECO:0000256" key="4">
    <source>
        <dbReference type="ARBA" id="ARBA00022496"/>
    </source>
</evidence>
<evidence type="ECO:0000259" key="12">
    <source>
        <dbReference type="Pfam" id="PF00593"/>
    </source>
</evidence>
<keyword evidence="11" id="KW-0998">Cell outer membrane</keyword>
<comment type="subcellular location">
    <subcellularLocation>
        <location evidence="1">Cell outer membrane</location>
        <topology evidence="1">Multi-pass membrane protein</topology>
    </subcellularLocation>
</comment>
<evidence type="ECO:0000256" key="1">
    <source>
        <dbReference type="ARBA" id="ARBA00004571"/>
    </source>
</evidence>
<evidence type="ECO:0000256" key="8">
    <source>
        <dbReference type="ARBA" id="ARBA00023065"/>
    </source>
</evidence>
<gene>
    <name evidence="13" type="ORF">Sdiek1_0863</name>
</gene>
<keyword evidence="8" id="KW-0406">Ion transport</keyword>
<dbReference type="Gene3D" id="2.40.170.20">
    <property type="entry name" value="TonB-dependent receptor, beta-barrel domain"/>
    <property type="match status" value="1"/>
</dbReference>
<dbReference type="InterPro" id="IPR000531">
    <property type="entry name" value="Beta-barrel_TonB"/>
</dbReference>
<evidence type="ECO:0000313" key="14">
    <source>
        <dbReference type="Proteomes" id="UP000196005"/>
    </source>
</evidence>
<evidence type="ECO:0000256" key="5">
    <source>
        <dbReference type="ARBA" id="ARBA00022692"/>
    </source>
</evidence>
<protein>
    <recommendedName>
        <fullName evidence="12">TonB-dependent receptor-like beta-barrel domain-containing protein</fullName>
    </recommendedName>
</protein>